<keyword evidence="2" id="KW-0472">Membrane</keyword>
<feature type="transmembrane region" description="Helical" evidence="2">
    <location>
        <begin position="78"/>
        <end position="98"/>
    </location>
</feature>
<keyword evidence="4" id="KW-1185">Reference proteome</keyword>
<evidence type="ECO:0000256" key="2">
    <source>
        <dbReference type="SAM" id="Phobius"/>
    </source>
</evidence>
<dbReference type="Proteomes" id="UP001164963">
    <property type="component" value="Chromosome"/>
</dbReference>
<dbReference type="EMBL" id="CP098740">
    <property type="protein sequence ID" value="UZK55393.1"/>
    <property type="molecule type" value="Genomic_DNA"/>
</dbReference>
<feature type="region of interest" description="Disordered" evidence="1">
    <location>
        <begin position="1"/>
        <end position="76"/>
    </location>
</feature>
<feature type="compositionally biased region" description="Low complexity" evidence="1">
    <location>
        <begin position="1"/>
        <end position="17"/>
    </location>
</feature>
<evidence type="ECO:0000256" key="1">
    <source>
        <dbReference type="SAM" id="MobiDB-lite"/>
    </source>
</evidence>
<feature type="compositionally biased region" description="Low complexity" evidence="1">
    <location>
        <begin position="41"/>
        <end position="65"/>
    </location>
</feature>
<protein>
    <submittedName>
        <fullName evidence="3">Uncharacterized protein</fullName>
    </submittedName>
</protein>
<proteinExistence type="predicted"/>
<gene>
    <name evidence="3" type="ORF">NEH16_15805</name>
</gene>
<sequence>MTYPPQQGSGPYGQQPAQPYPPQQGGYGYPPQQPQQGWGGPQQPQQPQGWGAPQQPQQPQGWGTPPQGPPQPSGGKKAFLATRNIIIIVVGLVVLAGLKFGLGDMFESDAKAAAVGDCFENKGTNYDPDMNSVDCSSSAAEYKVAEVHDNTTDTDLCDPEKYSAYTESSGRRKSRNSVVLCLTPLKPVG</sequence>
<keyword evidence="2" id="KW-1133">Transmembrane helix</keyword>
<accession>A0ABY6PT48</accession>
<reference evidence="3" key="1">
    <citation type="journal article" date="2022" name="Front. Microbiol.">
        <title>Mirubactin C rescues the lethal effect of cell wall biosynthesis mutations in Bacillus subtilis.</title>
        <authorList>
            <person name="Kepplinger B."/>
            <person name="Wen X."/>
            <person name="Tyler A.R."/>
            <person name="Kim B.Y."/>
            <person name="Brown J."/>
            <person name="Banks P."/>
            <person name="Dashti Y."/>
            <person name="Mackenzie E.S."/>
            <person name="Wills C."/>
            <person name="Kawai Y."/>
            <person name="Waldron K.J."/>
            <person name="Allenby N.E.E."/>
            <person name="Wu L.J."/>
            <person name="Hall M.J."/>
            <person name="Errington J."/>
        </authorList>
    </citation>
    <scope>NUCLEOTIDE SEQUENCE</scope>
    <source>
        <strain evidence="3">MDA8-470</strain>
    </source>
</reference>
<keyword evidence="2" id="KW-0812">Transmembrane</keyword>
<dbReference type="RefSeq" id="WP_265543063.1">
    <property type="nucleotide sequence ID" value="NZ_CP098740.1"/>
</dbReference>
<organism evidence="3 4">
    <name type="scientific">Streptomyces drozdowiczii</name>
    <dbReference type="NCBI Taxonomy" id="202862"/>
    <lineage>
        <taxon>Bacteria</taxon>
        <taxon>Bacillati</taxon>
        <taxon>Actinomycetota</taxon>
        <taxon>Actinomycetes</taxon>
        <taxon>Kitasatosporales</taxon>
        <taxon>Streptomycetaceae</taxon>
        <taxon>Streptomyces</taxon>
    </lineage>
</organism>
<evidence type="ECO:0000313" key="3">
    <source>
        <dbReference type="EMBL" id="UZK55393.1"/>
    </source>
</evidence>
<name>A0ABY6PT48_9ACTN</name>
<evidence type="ECO:0000313" key="4">
    <source>
        <dbReference type="Proteomes" id="UP001164963"/>
    </source>
</evidence>